<evidence type="ECO:0000256" key="2">
    <source>
        <dbReference type="SAM" id="Phobius"/>
    </source>
</evidence>
<protein>
    <submittedName>
        <fullName evidence="5">Aa_trans domain-containing protein</fullName>
    </submittedName>
</protein>
<dbReference type="Proteomes" id="UP000272942">
    <property type="component" value="Unassembled WGS sequence"/>
</dbReference>
<organism evidence="5">
    <name type="scientific">Echinostoma caproni</name>
    <dbReference type="NCBI Taxonomy" id="27848"/>
    <lineage>
        <taxon>Eukaryota</taxon>
        <taxon>Metazoa</taxon>
        <taxon>Spiralia</taxon>
        <taxon>Lophotrochozoa</taxon>
        <taxon>Platyhelminthes</taxon>
        <taxon>Trematoda</taxon>
        <taxon>Digenea</taxon>
        <taxon>Plagiorchiida</taxon>
        <taxon>Echinostomata</taxon>
        <taxon>Echinostomatoidea</taxon>
        <taxon>Echinostomatidae</taxon>
        <taxon>Echinostoma</taxon>
    </lineage>
</organism>
<reference evidence="3 4" key="2">
    <citation type="submission" date="2018-11" db="EMBL/GenBank/DDBJ databases">
        <authorList>
            <consortium name="Pathogen Informatics"/>
        </authorList>
    </citation>
    <scope>NUCLEOTIDE SEQUENCE [LARGE SCALE GENOMIC DNA]</scope>
    <source>
        <strain evidence="3 4">Egypt</strain>
    </source>
</reference>
<evidence type="ECO:0000313" key="5">
    <source>
        <dbReference type="WBParaSite" id="ECPE_0000127201-mRNA-1"/>
    </source>
</evidence>
<keyword evidence="2" id="KW-0472">Membrane</keyword>
<feature type="region of interest" description="Disordered" evidence="1">
    <location>
        <begin position="1"/>
        <end position="77"/>
    </location>
</feature>
<gene>
    <name evidence="3" type="ORF">ECPE_LOCUS1272</name>
</gene>
<keyword evidence="2" id="KW-1133">Transmembrane helix</keyword>
<evidence type="ECO:0000313" key="4">
    <source>
        <dbReference type="Proteomes" id="UP000272942"/>
    </source>
</evidence>
<feature type="region of interest" description="Disordered" evidence="1">
    <location>
        <begin position="106"/>
        <end position="143"/>
    </location>
</feature>
<accession>A0A183A2T7</accession>
<keyword evidence="4" id="KW-1185">Reference proteome</keyword>
<dbReference type="OrthoDB" id="74314at2759"/>
<evidence type="ECO:0000256" key="1">
    <source>
        <dbReference type="SAM" id="MobiDB-lite"/>
    </source>
</evidence>
<feature type="transmembrane region" description="Helical" evidence="2">
    <location>
        <begin position="226"/>
        <end position="253"/>
    </location>
</feature>
<evidence type="ECO:0000313" key="3">
    <source>
        <dbReference type="EMBL" id="VDP35885.1"/>
    </source>
</evidence>
<sequence>MYFTASSELKNAITENDAHTSPPKSPNSTENTPNGSPTFFTPQISPSKLSLVRHDTDLGQRRRPKKTNLTSRHSFLSGHGSDATIYSRLSYDFSSLDKEAIREHGIRIRQLTPSTNKTDKPPGLPVSPKHPPLPPQRKSSLLRSNDNNNVAASAECSPKHAEFGFASVMQNTEAFVKSKPKYGKRSPISPMSPVPLTSMLVGPRGRLPYTASELPERVSLFNMNEFGLQAGVVSMFINGLITFPLAFLATFTLHS</sequence>
<dbReference type="AlphaFoldDB" id="A0A183A2T7"/>
<dbReference type="WBParaSite" id="ECPE_0000127201-mRNA-1">
    <property type="protein sequence ID" value="ECPE_0000127201-mRNA-1"/>
    <property type="gene ID" value="ECPE_0000127201"/>
</dbReference>
<feature type="compositionally biased region" description="Pro residues" evidence="1">
    <location>
        <begin position="122"/>
        <end position="135"/>
    </location>
</feature>
<reference evidence="5" key="1">
    <citation type="submission" date="2016-06" db="UniProtKB">
        <authorList>
            <consortium name="WormBaseParasite"/>
        </authorList>
    </citation>
    <scope>IDENTIFICATION</scope>
</reference>
<proteinExistence type="predicted"/>
<keyword evidence="2" id="KW-0812">Transmembrane</keyword>
<name>A0A183A2T7_9TREM</name>
<feature type="compositionally biased region" description="Polar residues" evidence="1">
    <location>
        <begin position="26"/>
        <end position="48"/>
    </location>
</feature>
<dbReference type="EMBL" id="UZAN01006904">
    <property type="protein sequence ID" value="VDP35885.1"/>
    <property type="molecule type" value="Genomic_DNA"/>
</dbReference>